<feature type="binding site" evidence="7">
    <location>
        <position position="79"/>
    </location>
    <ligand>
        <name>S-adenosyl-L-methionine</name>
        <dbReference type="ChEBI" id="CHEBI:59789"/>
    </ligand>
</feature>
<keyword evidence="5 6" id="KW-0949">S-adenosyl-L-methionine</keyword>
<evidence type="ECO:0000256" key="5">
    <source>
        <dbReference type="ARBA" id="ARBA00022691"/>
    </source>
</evidence>
<dbReference type="EC" id="2.1.1.233" evidence="6"/>
<dbReference type="AlphaFoldDB" id="Q4N353"/>
<dbReference type="InterPro" id="IPR016651">
    <property type="entry name" value="LCMT1"/>
</dbReference>
<dbReference type="InParanoid" id="Q4N353"/>
<organism evidence="8 9">
    <name type="scientific">Theileria parva</name>
    <name type="common">East coast fever infection agent</name>
    <dbReference type="NCBI Taxonomy" id="5875"/>
    <lineage>
        <taxon>Eukaryota</taxon>
        <taxon>Sar</taxon>
        <taxon>Alveolata</taxon>
        <taxon>Apicomplexa</taxon>
        <taxon>Aconoidasida</taxon>
        <taxon>Piroplasmida</taxon>
        <taxon>Theileriidae</taxon>
        <taxon>Theileria</taxon>
    </lineage>
</organism>
<dbReference type="Proteomes" id="UP000001949">
    <property type="component" value="Unassembled WGS sequence"/>
</dbReference>
<feature type="binding site" evidence="7">
    <location>
        <position position="169"/>
    </location>
    <ligand>
        <name>S-adenosyl-L-methionine</name>
        <dbReference type="ChEBI" id="CHEBI:59789"/>
    </ligand>
</feature>
<dbReference type="SUPFAM" id="SSF53335">
    <property type="entry name" value="S-adenosyl-L-methionine-dependent methyltransferases"/>
    <property type="match status" value="1"/>
</dbReference>
<keyword evidence="4 6" id="KW-0808">Transferase</keyword>
<gene>
    <name evidence="8" type="ordered locus">TP04_0134</name>
</gene>
<dbReference type="Gene3D" id="3.40.50.150">
    <property type="entry name" value="Vaccinia Virus protein VP39"/>
    <property type="match status" value="1"/>
</dbReference>
<evidence type="ECO:0000313" key="9">
    <source>
        <dbReference type="Proteomes" id="UP000001949"/>
    </source>
</evidence>
<evidence type="ECO:0000256" key="4">
    <source>
        <dbReference type="ARBA" id="ARBA00022679"/>
    </source>
</evidence>
<dbReference type="OMA" id="YMRVTAL"/>
<dbReference type="Pfam" id="PF04072">
    <property type="entry name" value="LCM"/>
    <property type="match status" value="1"/>
</dbReference>
<feature type="binding site" evidence="7">
    <location>
        <position position="54"/>
    </location>
    <ligand>
        <name>S-adenosyl-L-methionine</name>
        <dbReference type="ChEBI" id="CHEBI:59789"/>
    </ligand>
</feature>
<evidence type="ECO:0000256" key="3">
    <source>
        <dbReference type="ARBA" id="ARBA00022603"/>
    </source>
</evidence>
<keyword evidence="9" id="KW-1185">Reference proteome</keyword>
<evidence type="ECO:0000256" key="7">
    <source>
        <dbReference type="PIRSR" id="PIRSR016305-1"/>
    </source>
</evidence>
<keyword evidence="3 6" id="KW-0489">Methyltransferase</keyword>
<comment type="catalytic activity">
    <reaction evidence="1 6">
        <text>[phosphatase 2A protein]-C-terminal L-leucine + S-adenosyl-L-methionine = [phosphatase 2A protein]-C-terminal L-leucine methyl ester + S-adenosyl-L-homocysteine</text>
        <dbReference type="Rhea" id="RHEA:48544"/>
        <dbReference type="Rhea" id="RHEA-COMP:12134"/>
        <dbReference type="Rhea" id="RHEA-COMP:12135"/>
        <dbReference type="ChEBI" id="CHEBI:57856"/>
        <dbReference type="ChEBI" id="CHEBI:59789"/>
        <dbReference type="ChEBI" id="CHEBI:90516"/>
        <dbReference type="ChEBI" id="CHEBI:90517"/>
        <dbReference type="EC" id="2.1.1.233"/>
    </reaction>
</comment>
<dbReference type="GO" id="GO:0032259">
    <property type="term" value="P:methylation"/>
    <property type="evidence" value="ECO:0007669"/>
    <property type="project" value="UniProtKB-KW"/>
</dbReference>
<dbReference type="PANTHER" id="PTHR13600">
    <property type="entry name" value="LEUCINE CARBOXYL METHYLTRANSFERASE"/>
    <property type="match status" value="1"/>
</dbReference>
<sequence>MVANSPSDVVKTSHCVCDFKRSTVDKGYYEDNFIKYFSSPSDQSPSLHMWFYMRVTALRTLLSVFVESFPQEVQFVNLGAGLDTLSFYLLSKYKNVVCFDLDFKDHLLYKTELLTKSNGFEFLNYQVVDGLVKSNKYTMVAMDFEDLESVYKLEKFGLSRHLPTVFLSEFCLTYVQNDTSDQIGSWTAFGQWYSKLFEFIRYKELGWDHVMVNPMSFTYNELITEQERSRLKDLSKFDNFDYFAVLPNHTVIGAAVTQKEQLSRLIELYDMTNYVTKETSTLIPYDVGFRKDGLDVDYFKKMLHPFV</sequence>
<dbReference type="FunCoup" id="Q4N353">
    <property type="interactions" value="258"/>
</dbReference>
<dbReference type="EMBL" id="AAGK01000004">
    <property type="protein sequence ID" value="EAN31486.1"/>
    <property type="molecule type" value="Genomic_DNA"/>
</dbReference>
<evidence type="ECO:0000256" key="1">
    <source>
        <dbReference type="ARBA" id="ARBA00000724"/>
    </source>
</evidence>
<evidence type="ECO:0000256" key="6">
    <source>
        <dbReference type="PIRNR" id="PIRNR016305"/>
    </source>
</evidence>
<name>Q4N353_THEPA</name>
<proteinExistence type="inferred from homology"/>
<dbReference type="GO" id="GO:0018423">
    <property type="term" value="F:protein C-terminal leucine carboxyl O-methyltransferase activity"/>
    <property type="evidence" value="ECO:0007669"/>
    <property type="project" value="UniProtKB-EC"/>
</dbReference>
<dbReference type="PANTHER" id="PTHR13600:SF21">
    <property type="entry name" value="LEUCINE CARBOXYL METHYLTRANSFERASE 1"/>
    <property type="match status" value="1"/>
</dbReference>
<reference evidence="8 9" key="1">
    <citation type="journal article" date="2005" name="Science">
        <title>Genome sequence of Theileria parva, a bovine pathogen that transforms lymphocytes.</title>
        <authorList>
            <person name="Gardner M.J."/>
            <person name="Bishop R."/>
            <person name="Shah T."/>
            <person name="de Villiers E.P."/>
            <person name="Carlton J.M."/>
            <person name="Hall N."/>
            <person name="Ren Q."/>
            <person name="Paulsen I.T."/>
            <person name="Pain A."/>
            <person name="Berriman M."/>
            <person name="Wilson R.J.M."/>
            <person name="Sato S."/>
            <person name="Ralph S.A."/>
            <person name="Mann D.J."/>
            <person name="Xiong Z."/>
            <person name="Shallom S.J."/>
            <person name="Weidman J."/>
            <person name="Jiang L."/>
            <person name="Lynn J."/>
            <person name="Weaver B."/>
            <person name="Shoaibi A."/>
            <person name="Domingo A.R."/>
            <person name="Wasawo D."/>
            <person name="Crabtree J."/>
            <person name="Wortman J.R."/>
            <person name="Haas B."/>
            <person name="Angiuoli S.V."/>
            <person name="Creasy T.H."/>
            <person name="Lu C."/>
            <person name="Suh B."/>
            <person name="Silva J.C."/>
            <person name="Utterback T.R."/>
            <person name="Feldblyum T.V."/>
            <person name="Pertea M."/>
            <person name="Allen J."/>
            <person name="Nierman W.C."/>
            <person name="Taracha E.L.N."/>
            <person name="Salzberg S.L."/>
            <person name="White O.R."/>
            <person name="Fitzhugh H.A."/>
            <person name="Morzaria S."/>
            <person name="Venter J.C."/>
            <person name="Fraser C.M."/>
            <person name="Nene V."/>
        </authorList>
    </citation>
    <scope>NUCLEOTIDE SEQUENCE [LARGE SCALE GENOMIC DNA]</scope>
    <source>
        <strain evidence="8 9">Muguga</strain>
    </source>
</reference>
<dbReference type="STRING" id="5875.Q4N353"/>
<dbReference type="eggNOG" id="KOG2918">
    <property type="taxonomic scope" value="Eukaryota"/>
</dbReference>
<evidence type="ECO:0000256" key="2">
    <source>
        <dbReference type="ARBA" id="ARBA00010703"/>
    </source>
</evidence>
<comment type="similarity">
    <text evidence="2 6">Belongs to the methyltransferase superfamily. LCMT family.</text>
</comment>
<feature type="binding site" evidence="7">
    <location>
        <begin position="143"/>
        <end position="144"/>
    </location>
    <ligand>
        <name>S-adenosyl-L-methionine</name>
        <dbReference type="ChEBI" id="CHEBI:59789"/>
    </ligand>
</feature>
<dbReference type="InterPro" id="IPR007213">
    <property type="entry name" value="Ppm1/Ppm2/Tcmp"/>
</dbReference>
<comment type="caution">
    <text evidence="8">The sequence shown here is derived from an EMBL/GenBank/DDBJ whole genome shotgun (WGS) entry which is preliminary data.</text>
</comment>
<comment type="function">
    <text evidence="6">Methylates the carboxyl group of the C-terminal leucine residue of protein phosphatase 2A catalytic subunits to form alpha-leucine ester residues.</text>
</comment>
<dbReference type="InterPro" id="IPR029063">
    <property type="entry name" value="SAM-dependent_MTases_sf"/>
</dbReference>
<dbReference type="KEGG" id="tpv:TP04_0134"/>
<dbReference type="VEuPathDB" id="PiroplasmaDB:TpMuguga_04g00134"/>
<accession>Q4N353</accession>
<protein>
    <recommendedName>
        <fullName evidence="6">Leucine carboxyl methyltransferase 1</fullName>
        <ecNumber evidence="6">2.1.1.233</ecNumber>
    </recommendedName>
</protein>
<dbReference type="PIRSF" id="PIRSF016305">
    <property type="entry name" value="LCM_mtfrase"/>
    <property type="match status" value="1"/>
</dbReference>
<evidence type="ECO:0000313" key="8">
    <source>
        <dbReference type="EMBL" id="EAN31486.1"/>
    </source>
</evidence>